<comment type="similarity">
    <text evidence="2">Belongs to the alpha-IPM synthase/homocitrate synthase family. LeuA type 2 subfamily.</text>
</comment>
<dbReference type="InterPro" id="IPR013785">
    <property type="entry name" value="Aldolase_TIM"/>
</dbReference>
<comment type="catalytic activity">
    <reaction evidence="1">
        <text>3-methyl-2-oxobutanoate + acetyl-CoA + H2O = (2S)-2-isopropylmalate + CoA + H(+)</text>
        <dbReference type="Rhea" id="RHEA:21524"/>
        <dbReference type="ChEBI" id="CHEBI:1178"/>
        <dbReference type="ChEBI" id="CHEBI:11851"/>
        <dbReference type="ChEBI" id="CHEBI:15377"/>
        <dbReference type="ChEBI" id="CHEBI:15378"/>
        <dbReference type="ChEBI" id="CHEBI:57287"/>
        <dbReference type="ChEBI" id="CHEBI:57288"/>
        <dbReference type="EC" id="2.3.3.13"/>
    </reaction>
</comment>
<dbReference type="GO" id="GO:0003852">
    <property type="term" value="F:2-isopropylmalate synthase activity"/>
    <property type="evidence" value="ECO:0007669"/>
    <property type="project" value="UniProtKB-EC"/>
</dbReference>
<proteinExistence type="inferred from homology"/>
<dbReference type="Pfam" id="PF00682">
    <property type="entry name" value="HMGL-like"/>
    <property type="match status" value="1"/>
</dbReference>
<evidence type="ECO:0000256" key="2">
    <source>
        <dbReference type="ARBA" id="ARBA00009767"/>
    </source>
</evidence>
<organism evidence="6">
    <name type="scientific">hydrothermal vent metagenome</name>
    <dbReference type="NCBI Taxonomy" id="652676"/>
    <lineage>
        <taxon>unclassified sequences</taxon>
        <taxon>metagenomes</taxon>
        <taxon>ecological metagenomes</taxon>
    </lineage>
</organism>
<protein>
    <recommendedName>
        <fullName evidence="3">2-isopropylmalate synthase</fullName>
        <ecNumber evidence="3">2.3.3.13</ecNumber>
    </recommendedName>
</protein>
<keyword evidence="4 6" id="KW-0808">Transferase</keyword>
<dbReference type="InterPro" id="IPR039371">
    <property type="entry name" value="LeuA_N_DRE-TIM"/>
</dbReference>
<dbReference type="PROSITE" id="PS00815">
    <property type="entry name" value="AIPM_HOMOCIT_SYNTH_1"/>
    <property type="match status" value="1"/>
</dbReference>
<dbReference type="SUPFAM" id="SSF51569">
    <property type="entry name" value="Aldolase"/>
    <property type="match status" value="1"/>
</dbReference>
<gene>
    <name evidence="6" type="ORF">MNBD_GAMMA14-2255</name>
</gene>
<dbReference type="PANTHER" id="PTHR46911:SF1">
    <property type="entry name" value="2-ISOPROPYLMALATE SYNTHASE"/>
    <property type="match status" value="1"/>
</dbReference>
<dbReference type="CDD" id="cd07942">
    <property type="entry name" value="DRE_TIM_LeuA"/>
    <property type="match status" value="1"/>
</dbReference>
<dbReference type="InterPro" id="IPR000891">
    <property type="entry name" value="PYR_CT"/>
</dbReference>
<name>A0A3B0ZL19_9ZZZZ</name>
<feature type="domain" description="Pyruvate carboxyltransferase" evidence="5">
    <location>
        <begin position="31"/>
        <end position="305"/>
    </location>
</feature>
<dbReference type="GO" id="GO:0019752">
    <property type="term" value="P:carboxylic acid metabolic process"/>
    <property type="evidence" value="ECO:0007669"/>
    <property type="project" value="InterPro"/>
</dbReference>
<dbReference type="PROSITE" id="PS50991">
    <property type="entry name" value="PYR_CT"/>
    <property type="match status" value="1"/>
</dbReference>
<evidence type="ECO:0000256" key="4">
    <source>
        <dbReference type="ARBA" id="ARBA00022679"/>
    </source>
</evidence>
<dbReference type="EMBL" id="UOFM01000396">
    <property type="protein sequence ID" value="VAW81346.1"/>
    <property type="molecule type" value="Genomic_DNA"/>
</dbReference>
<reference evidence="6" key="1">
    <citation type="submission" date="2018-06" db="EMBL/GenBank/DDBJ databases">
        <authorList>
            <person name="Zhirakovskaya E."/>
        </authorList>
    </citation>
    <scope>NUCLEOTIDE SEQUENCE</scope>
</reference>
<accession>A0A3B0ZL19</accession>
<dbReference type="PROSITE" id="PS00816">
    <property type="entry name" value="AIPM_HOMOCIT_SYNTH_2"/>
    <property type="match status" value="1"/>
</dbReference>
<dbReference type="InterPro" id="IPR054692">
    <property type="entry name" value="LeuA-like_post-cat"/>
</dbReference>
<dbReference type="NCBIfam" id="NF002991">
    <property type="entry name" value="PRK03739.1"/>
    <property type="match status" value="1"/>
</dbReference>
<evidence type="ECO:0000256" key="3">
    <source>
        <dbReference type="ARBA" id="ARBA00012973"/>
    </source>
</evidence>
<dbReference type="EC" id="2.3.3.13" evidence="3"/>
<dbReference type="PANTHER" id="PTHR46911">
    <property type="match status" value="1"/>
</dbReference>
<evidence type="ECO:0000259" key="5">
    <source>
        <dbReference type="PROSITE" id="PS50991"/>
    </source>
</evidence>
<sequence>MESFDHRKYRPVPVVPLRARQWPDRVMEKAPRWVSVDLRDGNQALLQPMNVVQKRRLWALLIKLGCKEIEIGFPSASKPDHDFVRWLIDEEQIPDDVTVQVLVQAREDLIVRTFESLKGVRRAIVHLYNSTSLVQRERVFGMDRQGITAIACQGAQWLKREAASYPDSEWTFQYSPESFTNTEMDYAVEICEAVMDVWQPSAENPCIINLPSTVEVSSPNVFADQVEYFAGQISRRESMILSVHTHNDRGCAVAASELAVLAGADRVEGTLLGNGERTGNMDIITMAMNLYSQGIDPVLDLSNPDEIIQVVGECTGIALHPRHPWIGELVYTAFSGSHQDAIRKCL</sequence>
<dbReference type="Gene3D" id="3.20.20.70">
    <property type="entry name" value="Aldolase class I"/>
    <property type="match status" value="1"/>
</dbReference>
<evidence type="ECO:0000313" key="6">
    <source>
        <dbReference type="EMBL" id="VAW81346.1"/>
    </source>
</evidence>
<dbReference type="Pfam" id="PF22615">
    <property type="entry name" value="IPMS_D2"/>
    <property type="match status" value="1"/>
</dbReference>
<dbReference type="InterPro" id="IPR002034">
    <property type="entry name" value="AIPM/Hcit_synth_CS"/>
</dbReference>
<dbReference type="AlphaFoldDB" id="A0A3B0ZL19"/>
<evidence type="ECO:0000256" key="1">
    <source>
        <dbReference type="ARBA" id="ARBA00000064"/>
    </source>
</evidence>
<keyword evidence="6" id="KW-0012">Acyltransferase</keyword>
<feature type="non-terminal residue" evidence="6">
    <location>
        <position position="346"/>
    </location>
</feature>